<feature type="compositionally biased region" description="Polar residues" evidence="1">
    <location>
        <begin position="81"/>
        <end position="90"/>
    </location>
</feature>
<evidence type="ECO:0000313" key="2">
    <source>
        <dbReference type="EMBL" id="MFM0720190.1"/>
    </source>
</evidence>
<dbReference type="RefSeq" id="WP_408156202.1">
    <property type="nucleotide sequence ID" value="NZ_JAQQCL010000027.1"/>
</dbReference>
<keyword evidence="3" id="KW-1185">Reference proteome</keyword>
<sequence length="101" mass="10984">MASLPDAGFRAVATFNTRGTTQPGVHDLPSFAGLREFDEFSGDLVNVLCMSDVRGLAMVDWNVADPERLGLCAFPPIFTFNPASPTKNSPRSPPETRRKSD</sequence>
<name>A0ABW9EN72_9BURK</name>
<feature type="region of interest" description="Disordered" evidence="1">
    <location>
        <begin position="80"/>
        <end position="101"/>
    </location>
</feature>
<proteinExistence type="predicted"/>
<comment type="caution">
    <text evidence="2">The sequence shown here is derived from an EMBL/GenBank/DDBJ whole genome shotgun (WGS) entry which is preliminary data.</text>
</comment>
<protein>
    <submittedName>
        <fullName evidence="2">Uncharacterized protein</fullName>
    </submittedName>
</protein>
<gene>
    <name evidence="2" type="ORF">PQQ73_28145</name>
</gene>
<accession>A0ABW9EN72</accession>
<dbReference type="EMBL" id="JAQQCL010000027">
    <property type="protein sequence ID" value="MFM0720190.1"/>
    <property type="molecule type" value="Genomic_DNA"/>
</dbReference>
<evidence type="ECO:0000313" key="3">
    <source>
        <dbReference type="Proteomes" id="UP001629392"/>
    </source>
</evidence>
<dbReference type="Proteomes" id="UP001629392">
    <property type="component" value="Unassembled WGS sequence"/>
</dbReference>
<reference evidence="2 3" key="1">
    <citation type="journal article" date="2024" name="Chem. Sci.">
        <title>Discovery of megapolipeptins by genome mining of a Burkholderiales bacteria collection.</title>
        <authorList>
            <person name="Paulo B.S."/>
            <person name="Recchia M.J.J."/>
            <person name="Lee S."/>
            <person name="Fergusson C.H."/>
            <person name="Romanowski S.B."/>
            <person name="Hernandez A."/>
            <person name="Krull N."/>
            <person name="Liu D.Y."/>
            <person name="Cavanagh H."/>
            <person name="Bos A."/>
            <person name="Gray C.A."/>
            <person name="Murphy B.T."/>
            <person name="Linington R.G."/>
            <person name="Eustaquio A.S."/>
        </authorList>
    </citation>
    <scope>NUCLEOTIDE SEQUENCE [LARGE SCALE GENOMIC DNA]</scope>
    <source>
        <strain evidence="2 3">RL17-350-BIC-E</strain>
    </source>
</reference>
<evidence type="ECO:0000256" key="1">
    <source>
        <dbReference type="SAM" id="MobiDB-lite"/>
    </source>
</evidence>
<organism evidence="2 3">
    <name type="scientific">Paraburkholderia strydomiana</name>
    <dbReference type="NCBI Taxonomy" id="1245417"/>
    <lineage>
        <taxon>Bacteria</taxon>
        <taxon>Pseudomonadati</taxon>
        <taxon>Pseudomonadota</taxon>
        <taxon>Betaproteobacteria</taxon>
        <taxon>Burkholderiales</taxon>
        <taxon>Burkholderiaceae</taxon>
        <taxon>Paraburkholderia</taxon>
    </lineage>
</organism>